<evidence type="ECO:0000313" key="2">
    <source>
        <dbReference type="EMBL" id="KAL2497073.1"/>
    </source>
</evidence>
<dbReference type="SUPFAM" id="SSF100950">
    <property type="entry name" value="NagB/RpiA/CoA transferase-like"/>
    <property type="match status" value="1"/>
</dbReference>
<dbReference type="InterPro" id="IPR002698">
    <property type="entry name" value="FTHF_cligase"/>
</dbReference>
<dbReference type="Pfam" id="PF01812">
    <property type="entry name" value="5-FTHF_cyc-lig"/>
    <property type="match status" value="1"/>
</dbReference>
<dbReference type="EMBL" id="JBFOLK010000007">
    <property type="protein sequence ID" value="KAL2497073.1"/>
    <property type="molecule type" value="Genomic_DNA"/>
</dbReference>
<keyword evidence="3" id="KW-1185">Reference proteome</keyword>
<dbReference type="Gene3D" id="3.40.50.10420">
    <property type="entry name" value="NagB/RpiA/CoA transferase-like"/>
    <property type="match status" value="1"/>
</dbReference>
<dbReference type="InterPro" id="IPR037171">
    <property type="entry name" value="NagB/RpiA_transferase-like"/>
</dbReference>
<dbReference type="PANTHER" id="PTHR13017">
    <property type="entry name" value="5-FORMYLTETRAHYDROFOLATE CYCLO-LIGASE-RELATED"/>
    <property type="match status" value="1"/>
</dbReference>
<sequence>MMHGTKYYVTRGQNDAGFNDEAYEADRLRLDAEARKSMAERSSKEVQIEDDPNPNAWKWVIRKRVWDLMEAQNIAQFPRPVHHRIPNFIGSPLAAKKLSELEVFNKAKCVKVNPDTPQKQVRFLTLNDGKKLLTPQPRLRTGFFSVLESSMLSPSTIKEACTSVGVAKYGRPIGLDEKIRVDLIVIGSVAVDPNTGARLGKGEGFAELEYGMLRYMGSIDDSTLVVTSVHDNQLVDDIPVEKLLVHDVPVDIICTPTQVIFTNTSIPKPQGIYWDKLSPEKLGQIRILRELKSKIERESGQKLPCGPSEKLPPTAKRN</sequence>
<evidence type="ECO:0000313" key="3">
    <source>
        <dbReference type="Proteomes" id="UP001604336"/>
    </source>
</evidence>
<protein>
    <submittedName>
        <fullName evidence="2">5-formyltetrahydrofolate cyclo-ligase-like protein</fullName>
    </submittedName>
</protein>
<dbReference type="InterPro" id="IPR024185">
    <property type="entry name" value="FTHF_cligase-like_sf"/>
</dbReference>
<reference evidence="3" key="1">
    <citation type="submission" date="2024-07" db="EMBL/GenBank/DDBJ databases">
        <title>Two chromosome-level genome assemblies of Korean endemic species Abeliophyllum distichum and Forsythia ovata (Oleaceae).</title>
        <authorList>
            <person name="Jang H."/>
        </authorList>
    </citation>
    <scope>NUCLEOTIDE SEQUENCE [LARGE SCALE GENOMIC DNA]</scope>
</reference>
<evidence type="ECO:0000256" key="1">
    <source>
        <dbReference type="SAM" id="MobiDB-lite"/>
    </source>
</evidence>
<dbReference type="PANTHER" id="PTHR13017:SF0">
    <property type="entry name" value="METHENYLTETRAHYDROFOLATE SYNTHASE DOMAIN-CONTAINING PROTEIN"/>
    <property type="match status" value="1"/>
</dbReference>
<accession>A0ABD1S8J7</accession>
<organism evidence="2 3">
    <name type="scientific">Abeliophyllum distichum</name>
    <dbReference type="NCBI Taxonomy" id="126358"/>
    <lineage>
        <taxon>Eukaryota</taxon>
        <taxon>Viridiplantae</taxon>
        <taxon>Streptophyta</taxon>
        <taxon>Embryophyta</taxon>
        <taxon>Tracheophyta</taxon>
        <taxon>Spermatophyta</taxon>
        <taxon>Magnoliopsida</taxon>
        <taxon>eudicotyledons</taxon>
        <taxon>Gunneridae</taxon>
        <taxon>Pentapetalae</taxon>
        <taxon>asterids</taxon>
        <taxon>lamiids</taxon>
        <taxon>Lamiales</taxon>
        <taxon>Oleaceae</taxon>
        <taxon>Forsythieae</taxon>
        <taxon>Abeliophyllum</taxon>
    </lineage>
</organism>
<proteinExistence type="predicted"/>
<dbReference type="FunFam" id="3.40.50.10420:FF:000004">
    <property type="entry name" value="5-formyltetrahydrofolate cyclo-ligase-like protein COG0212"/>
    <property type="match status" value="1"/>
</dbReference>
<gene>
    <name evidence="2" type="ORF">Adt_22623</name>
</gene>
<dbReference type="Proteomes" id="UP001604336">
    <property type="component" value="Unassembled WGS sequence"/>
</dbReference>
<feature type="region of interest" description="Disordered" evidence="1">
    <location>
        <begin position="297"/>
        <end position="318"/>
    </location>
</feature>
<name>A0ABD1S8J7_9LAMI</name>
<dbReference type="AlphaFoldDB" id="A0ABD1S8J7"/>
<comment type="caution">
    <text evidence="2">The sequence shown here is derived from an EMBL/GenBank/DDBJ whole genome shotgun (WGS) entry which is preliminary data.</text>
</comment>